<evidence type="ECO:0000313" key="2">
    <source>
        <dbReference type="EMBL" id="PVY41398.1"/>
    </source>
</evidence>
<feature type="signal peptide" evidence="1">
    <location>
        <begin position="1"/>
        <end position="18"/>
    </location>
</feature>
<comment type="caution">
    <text evidence="2">The sequence shown here is derived from an EMBL/GenBank/DDBJ whole genome shotgun (WGS) entry which is preliminary data.</text>
</comment>
<keyword evidence="1" id="KW-0732">Signal</keyword>
<dbReference type="InterPro" id="IPR017853">
    <property type="entry name" value="GH"/>
</dbReference>
<dbReference type="PANTHER" id="PTHR12631">
    <property type="entry name" value="ALPHA-L-IDURONIDASE"/>
    <property type="match status" value="1"/>
</dbReference>
<dbReference type="SUPFAM" id="SSF51445">
    <property type="entry name" value="(Trans)glycosidases"/>
    <property type="match status" value="1"/>
</dbReference>
<dbReference type="SUPFAM" id="SSF49344">
    <property type="entry name" value="CBD9-like"/>
    <property type="match status" value="1"/>
</dbReference>
<protein>
    <recommendedName>
        <fullName evidence="4">Glycosyl hydrolase family 39</fullName>
    </recommendedName>
</protein>
<evidence type="ECO:0000313" key="3">
    <source>
        <dbReference type="Proteomes" id="UP000245959"/>
    </source>
</evidence>
<dbReference type="Gene3D" id="3.20.20.80">
    <property type="entry name" value="Glycosidases"/>
    <property type="match status" value="1"/>
</dbReference>
<accession>A0A2U1AYA6</accession>
<dbReference type="GeneID" id="78295367"/>
<gene>
    <name evidence="2" type="ORF">C8D82_11411</name>
</gene>
<dbReference type="OrthoDB" id="9775458at2"/>
<organism evidence="2 3">
    <name type="scientific">Victivallis vadensis</name>
    <dbReference type="NCBI Taxonomy" id="172901"/>
    <lineage>
        <taxon>Bacteria</taxon>
        <taxon>Pseudomonadati</taxon>
        <taxon>Lentisphaerota</taxon>
        <taxon>Lentisphaeria</taxon>
        <taxon>Victivallales</taxon>
        <taxon>Victivallaceae</taxon>
        <taxon>Victivallis</taxon>
    </lineage>
</organism>
<evidence type="ECO:0000256" key="1">
    <source>
        <dbReference type="SAM" id="SignalP"/>
    </source>
</evidence>
<sequence>MKVLLPLFLAVAAAAACAAEPVFSCRGNVPGNIQFAAGPVRLELRFENRGSLAGEVTELVRLADFHGNGEAPLRRRVMMEPAGVLEREIVIPAERRGAFRLTYSLMRNGELVFSRDVTGAILEPVKALDPENSPIGMYCYNLHWNGKRELPVLRNMGISWIRANLSWGRSEPERGRFDWKQGDDSSRLLKEYGMHAMFNLVYPPRWAVDRVNMYGGNPADFGDYAAFAARAAARYLHIRHWSIWNEPDAESHWEGGGAEFARLLKATAPAIRAANPEAKVLPGGVTGSPALAERFYRELQRAGARPDFDIYEYHYRNIGLHRRLLREFGWRDMPLWNTEAAEGAEKAAQLVRETVSGLAAGVERTFIFLYAIPMTRPEEFEEFGPVVMVDNDGRPTGNFPVVYTMSRQLNGIRECRELSSGGLRLFSCRYRDGGPRYILWSSTGARAATLKCGGELRITDATGTESRLVPFEGFVSVPVSEVTYLDGAEVTPAAERAMAEIGTPRTTPVFGNEFEIPLSFHNPAPGPFHGQAVLSASPDWEAATAEIPLTLAPGERREVLCRLKPRRLADRAETRLTLQLYREDGALTGCDTRDIRLTTALDFTLRPAFRWGEPRVRADIANPTASPIEASIRFRVPGSPEKTAAMPVTLPALATSHVYFDPEPAEGESRGEAEAVLTFPGGTVRRSAKLNWLALKPAGNPPVILQERSDYIAPSRILFQWDGPSDLSVKANLDWDERHFKLTADVTDDVHSADPDPALLWQRDSMQLWFDGMLFDLGLNERGAVLFRHDKKSAGMKIPFSVVREGNTTRYRIAFPKPDGSPWKENDTVRFAFIVNDADLGAERKGWMYYLSDIGDPRCRPATPEITLVKE</sequence>
<evidence type="ECO:0008006" key="4">
    <source>
        <dbReference type="Google" id="ProtNLM"/>
    </source>
</evidence>
<dbReference type="PANTHER" id="PTHR12631:SF10">
    <property type="entry name" value="BETA-XYLOSIDASE-LIKE PROTEIN-RELATED"/>
    <property type="match status" value="1"/>
</dbReference>
<dbReference type="AlphaFoldDB" id="A0A2U1AYA6"/>
<feature type="chain" id="PRO_5015489606" description="Glycosyl hydrolase family 39" evidence="1">
    <location>
        <begin position="19"/>
        <end position="871"/>
    </location>
</feature>
<proteinExistence type="predicted"/>
<dbReference type="PROSITE" id="PS51257">
    <property type="entry name" value="PROKAR_LIPOPROTEIN"/>
    <property type="match status" value="1"/>
</dbReference>
<dbReference type="Gene3D" id="2.60.40.1190">
    <property type="match status" value="1"/>
</dbReference>
<name>A0A2U1AYA6_9BACT</name>
<dbReference type="Proteomes" id="UP000245959">
    <property type="component" value="Unassembled WGS sequence"/>
</dbReference>
<reference evidence="2 3" key="1">
    <citation type="submission" date="2018-04" db="EMBL/GenBank/DDBJ databases">
        <title>Genomic Encyclopedia of Type Strains, Phase IV (KMG-IV): sequencing the most valuable type-strain genomes for metagenomic binning, comparative biology and taxonomic classification.</title>
        <authorList>
            <person name="Goeker M."/>
        </authorList>
    </citation>
    <scope>NUCLEOTIDE SEQUENCE [LARGE SCALE GENOMIC DNA]</scope>
    <source>
        <strain evidence="2 3">DSM 14823</strain>
    </source>
</reference>
<keyword evidence="3" id="KW-1185">Reference proteome</keyword>
<dbReference type="RefSeq" id="WP_116884063.1">
    <property type="nucleotide sequence ID" value="NZ_CABMMC010000103.1"/>
</dbReference>
<dbReference type="GO" id="GO:0004553">
    <property type="term" value="F:hydrolase activity, hydrolyzing O-glycosyl compounds"/>
    <property type="evidence" value="ECO:0007669"/>
    <property type="project" value="TreeGrafter"/>
</dbReference>
<dbReference type="EMBL" id="QEKH01000014">
    <property type="protein sequence ID" value="PVY41398.1"/>
    <property type="molecule type" value="Genomic_DNA"/>
</dbReference>
<dbReference type="InterPro" id="IPR051923">
    <property type="entry name" value="Glycosyl_Hydrolase_39"/>
</dbReference>